<evidence type="ECO:0000313" key="1">
    <source>
        <dbReference type="EMBL" id="SFU10128.1"/>
    </source>
</evidence>
<name>A0A1I7DEP8_9ACTN</name>
<dbReference type="Proteomes" id="UP000199546">
    <property type="component" value="Unassembled WGS sequence"/>
</dbReference>
<evidence type="ECO:0000313" key="2">
    <source>
        <dbReference type="Proteomes" id="UP000199546"/>
    </source>
</evidence>
<accession>A0A1I7DEP8</accession>
<dbReference type="RefSeq" id="WP_093585260.1">
    <property type="nucleotide sequence ID" value="NZ_FPBA01000052.1"/>
</dbReference>
<reference evidence="2" key="1">
    <citation type="submission" date="2016-10" db="EMBL/GenBank/DDBJ databases">
        <authorList>
            <person name="Varghese N."/>
            <person name="Submissions S."/>
        </authorList>
    </citation>
    <scope>NUCLEOTIDE SEQUENCE [LARGE SCALE GENOMIC DNA]</scope>
    <source>
        <strain evidence="2">DSM 46136</strain>
    </source>
</reference>
<keyword evidence="2" id="KW-1185">Reference proteome</keyword>
<dbReference type="EMBL" id="FPBA01000052">
    <property type="protein sequence ID" value="SFU10128.1"/>
    <property type="molecule type" value="Genomic_DNA"/>
</dbReference>
<sequence length="502" mass="53341">MPQDISFSYRLPLTYVRVTGTRTETTDGLTGQTTVECRSTVTTETGADLLTRCPVSISPEALARQKTTWNLLEDKRLAGADVTSTVEPLAAWKASLSAGMAVLSAGLPLVVGLSLGPPGWIALAGAAGAATLGAGLGSRRYLVSVSGEEGLEVGGDVQPPEPPADVGLAQWNVDSRYGEEKPREAQILAGYRAALADASAAHATAVRAIIADSEGSDSFYWEQRLKSLELVLQSASVGAMQAEAAYTAWKASKLQTVVTDCDERLRIDVLPDRAQLQEWAADTAGGTAAWMKLAAELRIGVSVELEHILGDNQKLHLQEFQPFATADVVHFRQPRPANLEIWRLTPEGATAYSLKRVEVRRLLVAFPGNEETMLVHGGRGASSAVQYAFAASGGLTNIVTDQTDPALQRAHDILDLIPALKNAAEAGSSIRTALSPPSLVDRAAEAKAAQELGLLTGPEDPLKELKDKVAEQELRARLRLAEQMATATSPPVFVTVRGPASE</sequence>
<organism evidence="1 2">
    <name type="scientific">Geodermatophilus amargosae</name>
    <dbReference type="NCBI Taxonomy" id="1296565"/>
    <lineage>
        <taxon>Bacteria</taxon>
        <taxon>Bacillati</taxon>
        <taxon>Actinomycetota</taxon>
        <taxon>Actinomycetes</taxon>
        <taxon>Geodermatophilales</taxon>
        <taxon>Geodermatophilaceae</taxon>
        <taxon>Geodermatophilus</taxon>
    </lineage>
</organism>
<proteinExistence type="predicted"/>
<gene>
    <name evidence="1" type="ORF">SAMN05660657_05688</name>
</gene>
<protein>
    <submittedName>
        <fullName evidence="1">Uncharacterized protein</fullName>
    </submittedName>
</protein>
<dbReference type="AlphaFoldDB" id="A0A1I7DEP8"/>